<name>A0ACC1QWS5_9HYPO</name>
<accession>A0ACC1QWS5</accession>
<dbReference type="EMBL" id="JANAKD010000449">
    <property type="protein sequence ID" value="KAJ3493799.1"/>
    <property type="molecule type" value="Genomic_DNA"/>
</dbReference>
<proteinExistence type="predicted"/>
<protein>
    <submittedName>
        <fullName evidence="1">Uncharacterized protein</fullName>
    </submittedName>
</protein>
<evidence type="ECO:0000313" key="2">
    <source>
        <dbReference type="Proteomes" id="UP001148737"/>
    </source>
</evidence>
<keyword evidence="2" id="KW-1185">Reference proteome</keyword>
<evidence type="ECO:0000313" key="1">
    <source>
        <dbReference type="EMBL" id="KAJ3493799.1"/>
    </source>
</evidence>
<gene>
    <name evidence="1" type="ORF">NLG97_g4505</name>
</gene>
<comment type="caution">
    <text evidence="1">The sequence shown here is derived from an EMBL/GenBank/DDBJ whole genome shotgun (WGS) entry which is preliminary data.</text>
</comment>
<organism evidence="1 2">
    <name type="scientific">Lecanicillium saksenae</name>
    <dbReference type="NCBI Taxonomy" id="468837"/>
    <lineage>
        <taxon>Eukaryota</taxon>
        <taxon>Fungi</taxon>
        <taxon>Dikarya</taxon>
        <taxon>Ascomycota</taxon>
        <taxon>Pezizomycotina</taxon>
        <taxon>Sordariomycetes</taxon>
        <taxon>Hypocreomycetidae</taxon>
        <taxon>Hypocreales</taxon>
        <taxon>Cordycipitaceae</taxon>
        <taxon>Lecanicillium</taxon>
    </lineage>
</organism>
<reference evidence="1" key="1">
    <citation type="submission" date="2022-07" db="EMBL/GenBank/DDBJ databases">
        <title>Genome Sequence of Lecanicillium saksenae.</title>
        <authorList>
            <person name="Buettner E."/>
        </authorList>
    </citation>
    <scope>NUCLEOTIDE SEQUENCE</scope>
    <source>
        <strain evidence="1">VT-O1</strain>
    </source>
</reference>
<sequence>MTDGKNNKFTLGSHRGCSAYAIDGGLWEACLESSRVMARAFLRIKLPNASLKRRPQNASTLPTTLPFGNPASIRRRSTIFPFNDIIVVSEYVLHGYIAGSLKLKLFLNQLPMKSTTIRRYAMEYDPNMVNIPGNYQGVYNRMMETIISLGKRTTVYLIDHKLRRRRTAAASKSRYTCVANGGSYVEAVNRNDWEYGPERQPGGLFSFLYIDTVNCLVKDHQDDIVWEYTFDHGPLAKLPDPPARLAVLAWLPD</sequence>
<dbReference type="Proteomes" id="UP001148737">
    <property type="component" value="Unassembled WGS sequence"/>
</dbReference>